<dbReference type="PANTHER" id="PTHR30189">
    <property type="entry name" value="LPS-ASSEMBLY PROTEIN"/>
    <property type="match status" value="1"/>
</dbReference>
<dbReference type="InterPro" id="IPR005653">
    <property type="entry name" value="OstA-like_N"/>
</dbReference>
<keyword evidence="3" id="KW-0732">Signal</keyword>
<dbReference type="OrthoDB" id="9805931at2"/>
<feature type="domain" description="Organic solvent tolerance-like N-terminal" evidence="4">
    <location>
        <begin position="45"/>
        <end position="202"/>
    </location>
</feature>
<evidence type="ECO:0000256" key="2">
    <source>
        <dbReference type="SAM" id="MobiDB-lite"/>
    </source>
</evidence>
<dbReference type="InterPro" id="IPR050218">
    <property type="entry name" value="LptD"/>
</dbReference>
<dbReference type="EMBL" id="AZJH01000037">
    <property type="protein sequence ID" value="ETD26291.1"/>
    <property type="molecule type" value="Genomic_DNA"/>
</dbReference>
<dbReference type="GO" id="GO:1990351">
    <property type="term" value="C:transporter complex"/>
    <property type="evidence" value="ECO:0007669"/>
    <property type="project" value="TreeGrafter"/>
</dbReference>
<keyword evidence="6" id="KW-1185">Reference proteome</keyword>
<dbReference type="HOGENOM" id="CLU_014976_1_1_10"/>
<dbReference type="RefSeq" id="WP_023926343.1">
    <property type="nucleotide sequence ID" value="NZ_KI669426.1"/>
</dbReference>
<name>V8CHR9_9BACT</name>
<dbReference type="PANTHER" id="PTHR30189:SF1">
    <property type="entry name" value="LPS-ASSEMBLY PROTEIN LPTD"/>
    <property type="match status" value="1"/>
</dbReference>
<comment type="caution">
    <text evidence="5">The sequence shown here is derived from an EMBL/GenBank/DDBJ whole genome shotgun (WGS) entry which is preliminary data.</text>
</comment>
<dbReference type="AlphaFoldDB" id="V8CHR9"/>
<feature type="signal peptide" evidence="3">
    <location>
        <begin position="1"/>
        <end position="37"/>
    </location>
</feature>
<reference evidence="5 6" key="1">
    <citation type="submission" date="2013-10" db="EMBL/GenBank/DDBJ databases">
        <title>The Genome Sequence of Prevotella nigrescens CC14M.</title>
        <authorList>
            <consortium name="The Broad Institute Genomics Platform"/>
            <person name="Earl A."/>
            <person name="Allen-Vercoe E."/>
            <person name="Daigneault M."/>
            <person name="Young S.K."/>
            <person name="Zeng Q."/>
            <person name="Gargeya S."/>
            <person name="Fitzgerald M."/>
            <person name="Abouelleil A."/>
            <person name="Alvarado L."/>
            <person name="Chapman S.B."/>
            <person name="Gainer-Dewar J."/>
            <person name="Goldberg J."/>
            <person name="Griggs A."/>
            <person name="Gujja S."/>
            <person name="Hansen M."/>
            <person name="Howarth C."/>
            <person name="Imamovic A."/>
            <person name="Ireland A."/>
            <person name="Larimer J."/>
            <person name="McCowan C."/>
            <person name="Murphy C."/>
            <person name="Pearson M."/>
            <person name="Poon T.W."/>
            <person name="Priest M."/>
            <person name="Roberts A."/>
            <person name="Saif S."/>
            <person name="Shea T."/>
            <person name="Sykes S."/>
            <person name="Wortman J."/>
            <person name="Nusbaum C."/>
            <person name="Birren B."/>
        </authorList>
    </citation>
    <scope>NUCLEOTIDE SEQUENCE [LARGE SCALE GENOMIC DNA]</scope>
    <source>
        <strain evidence="5 6">CC14M</strain>
    </source>
</reference>
<organism evidence="5 6">
    <name type="scientific">Prevotella nigrescens CC14M</name>
    <dbReference type="NCBI Taxonomy" id="1073366"/>
    <lineage>
        <taxon>Bacteria</taxon>
        <taxon>Pseudomonadati</taxon>
        <taxon>Bacteroidota</taxon>
        <taxon>Bacteroidia</taxon>
        <taxon>Bacteroidales</taxon>
        <taxon>Prevotellaceae</taxon>
        <taxon>Prevotella</taxon>
    </lineage>
</organism>
<proteinExistence type="predicted"/>
<keyword evidence="1" id="KW-0998">Cell outer membrane</keyword>
<dbReference type="GO" id="GO:0009279">
    <property type="term" value="C:cell outer membrane"/>
    <property type="evidence" value="ECO:0007669"/>
    <property type="project" value="TreeGrafter"/>
</dbReference>
<dbReference type="Gene3D" id="2.60.450.10">
    <property type="entry name" value="Lipopolysaccharide (LPS) transport protein A like domain"/>
    <property type="match status" value="2"/>
</dbReference>
<keyword evidence="1" id="KW-0472">Membrane</keyword>
<dbReference type="Pfam" id="PF13100">
    <property type="entry name" value="OstA_2"/>
    <property type="match status" value="1"/>
</dbReference>
<dbReference type="PATRIC" id="fig|1073366.3.peg.2309"/>
<gene>
    <name evidence="5" type="ORF">HMPREF1173_02258</name>
</gene>
<feature type="region of interest" description="Disordered" evidence="2">
    <location>
        <begin position="628"/>
        <end position="648"/>
    </location>
</feature>
<evidence type="ECO:0000313" key="5">
    <source>
        <dbReference type="EMBL" id="ETD26291.1"/>
    </source>
</evidence>
<feature type="chain" id="PRO_5004767618" description="Organic solvent tolerance-like N-terminal domain-containing protein" evidence="3">
    <location>
        <begin position="38"/>
        <end position="648"/>
    </location>
</feature>
<evidence type="ECO:0000259" key="4">
    <source>
        <dbReference type="Pfam" id="PF13100"/>
    </source>
</evidence>
<accession>V8CHR9</accession>
<dbReference type="Proteomes" id="UP000018727">
    <property type="component" value="Unassembled WGS sequence"/>
</dbReference>
<evidence type="ECO:0000313" key="6">
    <source>
        <dbReference type="Proteomes" id="UP000018727"/>
    </source>
</evidence>
<evidence type="ECO:0000256" key="3">
    <source>
        <dbReference type="SAM" id="SignalP"/>
    </source>
</evidence>
<evidence type="ECO:0000256" key="1">
    <source>
        <dbReference type="ARBA" id="ARBA00023237"/>
    </source>
</evidence>
<protein>
    <recommendedName>
        <fullName evidence="4">Organic solvent tolerance-like N-terminal domain-containing protein</fullName>
    </recommendedName>
</protein>
<sequence>MIIDNNSKHTKYFNRHRIFIYMILCLFGLSSSLSVSAQKDKQKQKAKIYIDHADILRHNQMEMPNVQVVKGNVKFRHKDMTLLCDSAYINDQQNTFQAFGHVNFRRKDGTHLTCQRAFYDGFQQTLRARGKVVVRQPFKSLKCDSLDYNMASNVANYFGGRGILTYGGNVIAADQGDYNTETHDANFYGNVVIRTPKYNINTPTAHGNTETGIMNVVGKSVIRTKQGEIVHTENGTYNSKTDNMQLNGFSTIKSPQRDIEGNEITYNSITGDATGHGNVKINDKVNKRTMMGEDIAYNGKSGHTEGHGKVKIIDHKEKRTITGEDVIYNANTGHSEGHGNVKIVDELKQRTITGDNLLYNSKTHVGEGKGNVDYIDYKSKHAFKGDYIHYTDTAAIAYGGKPGPVAKDFSKGNDTLFVHADTITMKAFNFNTPQVYRKIFGIDNVRAYRTDVQAVCGLFIANTKDSCLVMYQEPIVWSDNRQLLGDSIKVFINDSTIREAHIFGNALSIEELKDKEHYNQVASKTMHAQFLDGKMRTAQAVSNVATVYYPIEEKDSSIIGLNYLETDTMRIYMSPQQQLEKIWTNKFTSTLYPITQIPPDKVFLPNFHWYESVRPKDKFDIFRKVARKDDSDVRPSEVAAPPRQKFSN</sequence>